<evidence type="ECO:0008006" key="4">
    <source>
        <dbReference type="Google" id="ProtNLM"/>
    </source>
</evidence>
<evidence type="ECO:0000313" key="2">
    <source>
        <dbReference type="EMBL" id="GAA1492640.1"/>
    </source>
</evidence>
<comment type="caution">
    <text evidence="2">The sequence shown here is derived from an EMBL/GenBank/DDBJ whole genome shotgun (WGS) entry which is preliminary data.</text>
</comment>
<feature type="compositionally biased region" description="Polar residues" evidence="1">
    <location>
        <begin position="39"/>
        <end position="56"/>
    </location>
</feature>
<keyword evidence="3" id="KW-1185">Reference proteome</keyword>
<feature type="region of interest" description="Disordered" evidence="1">
    <location>
        <begin position="17"/>
        <end position="81"/>
    </location>
</feature>
<feature type="compositionally biased region" description="Low complexity" evidence="1">
    <location>
        <begin position="70"/>
        <end position="81"/>
    </location>
</feature>
<evidence type="ECO:0000313" key="3">
    <source>
        <dbReference type="Proteomes" id="UP001501742"/>
    </source>
</evidence>
<dbReference type="Proteomes" id="UP001501742">
    <property type="component" value="Unassembled WGS sequence"/>
</dbReference>
<reference evidence="2 3" key="1">
    <citation type="journal article" date="2019" name="Int. J. Syst. Evol. Microbiol.">
        <title>The Global Catalogue of Microorganisms (GCM) 10K type strain sequencing project: providing services to taxonomists for standard genome sequencing and annotation.</title>
        <authorList>
            <consortium name="The Broad Institute Genomics Platform"/>
            <consortium name="The Broad Institute Genome Sequencing Center for Infectious Disease"/>
            <person name="Wu L."/>
            <person name="Ma J."/>
        </authorList>
    </citation>
    <scope>NUCLEOTIDE SEQUENCE [LARGE SCALE GENOMIC DNA]</scope>
    <source>
        <strain evidence="2 3">JCM 12140</strain>
    </source>
</reference>
<dbReference type="EMBL" id="BAAAJX010000003">
    <property type="protein sequence ID" value="GAA1492640.1"/>
    <property type="molecule type" value="Genomic_DNA"/>
</dbReference>
<sequence length="81" mass="8529">MPGRHGPPVRRLAASLRAATRRGRSVPAMTYSQPDPAEETTQAAPEQPDTEQSTVGEQGGEHAALEIDSSDVPTTSDDSSN</sequence>
<proteinExistence type="predicted"/>
<accession>A0ABN1ZAQ3</accession>
<protein>
    <recommendedName>
        <fullName evidence="4">Multidrug transporter</fullName>
    </recommendedName>
</protein>
<evidence type="ECO:0000256" key="1">
    <source>
        <dbReference type="SAM" id="MobiDB-lite"/>
    </source>
</evidence>
<name>A0ABN1ZAQ3_9MICO</name>
<gene>
    <name evidence="2" type="ORF">GCM10009627_09860</name>
</gene>
<organism evidence="2 3">
    <name type="scientific">Curtobacterium herbarum</name>
    <dbReference type="NCBI Taxonomy" id="150122"/>
    <lineage>
        <taxon>Bacteria</taxon>
        <taxon>Bacillati</taxon>
        <taxon>Actinomycetota</taxon>
        <taxon>Actinomycetes</taxon>
        <taxon>Micrococcales</taxon>
        <taxon>Microbacteriaceae</taxon>
        <taxon>Curtobacterium</taxon>
    </lineage>
</organism>